<keyword evidence="5" id="KW-0808">Transferase</keyword>
<dbReference type="GO" id="GO:0006532">
    <property type="term" value="P:aspartate biosynthetic process"/>
    <property type="evidence" value="ECO:0007669"/>
    <property type="project" value="TreeGrafter"/>
</dbReference>
<dbReference type="SUPFAM" id="SSF53383">
    <property type="entry name" value="PLP-dependent transferases"/>
    <property type="match status" value="1"/>
</dbReference>
<evidence type="ECO:0000313" key="10">
    <source>
        <dbReference type="Proteomes" id="UP000663699"/>
    </source>
</evidence>
<gene>
    <name evidence="9" type="ORF">MERGE_000537</name>
</gene>
<dbReference type="Gene3D" id="3.90.1150.10">
    <property type="entry name" value="Aspartate Aminotransferase, domain 1"/>
    <property type="match status" value="1"/>
</dbReference>
<organism evidence="9 10">
    <name type="scientific">Pneumocystis wakefieldiae</name>
    <dbReference type="NCBI Taxonomy" id="38082"/>
    <lineage>
        <taxon>Eukaryota</taxon>
        <taxon>Fungi</taxon>
        <taxon>Dikarya</taxon>
        <taxon>Ascomycota</taxon>
        <taxon>Taphrinomycotina</taxon>
        <taxon>Pneumocystomycetes</taxon>
        <taxon>Pneumocystaceae</taxon>
        <taxon>Pneumocystis</taxon>
    </lineage>
</organism>
<dbReference type="InterPro" id="IPR004839">
    <property type="entry name" value="Aminotransferase_I/II_large"/>
</dbReference>
<sequence length="330" mass="37136">MEDSLFQCVPFVDKDPIFELARLYKIDTFDKKVDLSVGVYRDDDGNPYVLPAVTKAEHMLISCLDYDHEYLSIDGLPSFIEVSKKLVFGMDSPLITNGCVSSIQTVSGTGANHTGFLFISLFNEGAAVNHDPILKHVGFTIKEYPYFDESTCGFDFEGMIGALKEAPENSVVLLHVCAHNPTGVDPTREQWVKICDLMQERKLFPFFDFAYQGFVSGDLDEDAWPIRHFSERGLELCVCHSFSKNFGLYGERCGCLHLVTKSPDVAKNVQSQLSRIQRNEISSPPSYGAKNISEMSCRIKKMRQLFYQEMIKLGTPGSWTNLISQVTVVF</sequence>
<dbReference type="FunFam" id="3.40.640.10:FF:000066">
    <property type="entry name" value="Aspartate aminotransferase"/>
    <property type="match status" value="1"/>
</dbReference>
<evidence type="ECO:0000256" key="4">
    <source>
        <dbReference type="ARBA" id="ARBA00022576"/>
    </source>
</evidence>
<evidence type="ECO:0000256" key="7">
    <source>
        <dbReference type="ARBA" id="ARBA00049185"/>
    </source>
</evidence>
<dbReference type="GO" id="GO:0004069">
    <property type="term" value="F:L-aspartate:2-oxoglutarate aminotransferase activity"/>
    <property type="evidence" value="ECO:0007669"/>
    <property type="project" value="UniProtKB-EC"/>
</dbReference>
<dbReference type="InterPro" id="IPR015424">
    <property type="entry name" value="PyrdxlP-dep_Trfase"/>
</dbReference>
<dbReference type="PRINTS" id="PR00799">
    <property type="entry name" value="TRANSAMINASE"/>
</dbReference>
<name>A0A899G1U7_9ASCO</name>
<dbReference type="InterPro" id="IPR000796">
    <property type="entry name" value="Asp_trans"/>
</dbReference>
<feature type="domain" description="Aminotransferase class I/classII large" evidence="8">
    <location>
        <begin position="31"/>
        <end position="326"/>
    </location>
</feature>
<evidence type="ECO:0000256" key="5">
    <source>
        <dbReference type="ARBA" id="ARBA00022679"/>
    </source>
</evidence>
<reference evidence="9" key="1">
    <citation type="submission" date="2020-06" db="EMBL/GenBank/DDBJ databases">
        <title>Genomes of multiple members of Pneumocystis genus reveal paths to human pathogen Pneumocystis jirovecii.</title>
        <authorList>
            <person name="Cisse O.H."/>
            <person name="Ma L."/>
            <person name="Dekker J."/>
            <person name="Khil P."/>
            <person name="Jo J."/>
            <person name="Brenchley J."/>
            <person name="Blair R."/>
            <person name="Pahar B."/>
            <person name="Chabe M."/>
            <person name="Van Rompay K.A."/>
            <person name="Keesler R."/>
            <person name="Sukura A."/>
            <person name="Hirsch V."/>
            <person name="Kutty G."/>
            <person name="Liu Y."/>
            <person name="Peng L."/>
            <person name="Chen J."/>
            <person name="Song J."/>
            <person name="Weissenbacher-Lang C."/>
            <person name="Xu J."/>
            <person name="Upham N.S."/>
            <person name="Stajich J.E."/>
            <person name="Cuomo C.A."/>
            <person name="Cushion M.T."/>
            <person name="Kovacs J.A."/>
        </authorList>
    </citation>
    <scope>NUCLEOTIDE SEQUENCE</scope>
    <source>
        <strain evidence="9">2A</strain>
    </source>
</reference>
<evidence type="ECO:0000256" key="2">
    <source>
        <dbReference type="ARBA" id="ARBA00007441"/>
    </source>
</evidence>
<evidence type="ECO:0000259" key="8">
    <source>
        <dbReference type="Pfam" id="PF00155"/>
    </source>
</evidence>
<evidence type="ECO:0000256" key="1">
    <source>
        <dbReference type="ARBA" id="ARBA00001933"/>
    </source>
</evidence>
<comment type="catalytic activity">
    <reaction evidence="7">
        <text>L-aspartate + 2-oxoglutarate = oxaloacetate + L-glutamate</text>
        <dbReference type="Rhea" id="RHEA:21824"/>
        <dbReference type="ChEBI" id="CHEBI:16452"/>
        <dbReference type="ChEBI" id="CHEBI:16810"/>
        <dbReference type="ChEBI" id="CHEBI:29985"/>
        <dbReference type="ChEBI" id="CHEBI:29991"/>
        <dbReference type="EC" id="2.6.1.1"/>
    </reaction>
</comment>
<keyword evidence="10" id="KW-1185">Reference proteome</keyword>
<dbReference type="Gene3D" id="3.40.640.10">
    <property type="entry name" value="Type I PLP-dependent aspartate aminotransferase-like (Major domain)"/>
    <property type="match status" value="1"/>
</dbReference>
<dbReference type="Pfam" id="PF00155">
    <property type="entry name" value="Aminotran_1_2"/>
    <property type="match status" value="1"/>
</dbReference>
<comment type="subunit">
    <text evidence="3">Homodimer.</text>
</comment>
<dbReference type="EMBL" id="CP054541">
    <property type="protein sequence ID" value="QSL66162.1"/>
    <property type="molecule type" value="Genomic_DNA"/>
</dbReference>
<dbReference type="Proteomes" id="UP000663699">
    <property type="component" value="Chromosome 10"/>
</dbReference>
<dbReference type="CDD" id="cd00609">
    <property type="entry name" value="AAT_like"/>
    <property type="match status" value="1"/>
</dbReference>
<dbReference type="PANTHER" id="PTHR11879">
    <property type="entry name" value="ASPARTATE AMINOTRANSFERASE"/>
    <property type="match status" value="1"/>
</dbReference>
<comment type="cofactor">
    <cofactor evidence="1">
        <name>pyridoxal 5'-phosphate</name>
        <dbReference type="ChEBI" id="CHEBI:597326"/>
    </cofactor>
</comment>
<protein>
    <recommendedName>
        <fullName evidence="8">Aminotransferase class I/classII large domain-containing protein</fullName>
    </recommendedName>
</protein>
<evidence type="ECO:0000313" key="9">
    <source>
        <dbReference type="EMBL" id="QSL66162.1"/>
    </source>
</evidence>
<dbReference type="PANTHER" id="PTHR11879:SF55">
    <property type="entry name" value="GLUTAMATE OXALOACETATE TRANSAMINASE 1, ISOFORM B"/>
    <property type="match status" value="1"/>
</dbReference>
<accession>A0A899G1U7</accession>
<keyword evidence="4" id="KW-0032">Aminotransferase</keyword>
<keyword evidence="6" id="KW-0663">Pyridoxal phosphate</keyword>
<dbReference type="InterPro" id="IPR015422">
    <property type="entry name" value="PyrdxlP-dep_Trfase_small"/>
</dbReference>
<dbReference type="GO" id="GO:0005829">
    <property type="term" value="C:cytosol"/>
    <property type="evidence" value="ECO:0007669"/>
    <property type="project" value="TreeGrafter"/>
</dbReference>
<dbReference type="OrthoDB" id="6752799at2759"/>
<evidence type="ECO:0000256" key="3">
    <source>
        <dbReference type="ARBA" id="ARBA00011738"/>
    </source>
</evidence>
<dbReference type="GO" id="GO:0030170">
    <property type="term" value="F:pyridoxal phosphate binding"/>
    <property type="evidence" value="ECO:0007669"/>
    <property type="project" value="InterPro"/>
</dbReference>
<dbReference type="AlphaFoldDB" id="A0A899G1U7"/>
<proteinExistence type="inferred from homology"/>
<evidence type="ECO:0000256" key="6">
    <source>
        <dbReference type="ARBA" id="ARBA00022898"/>
    </source>
</evidence>
<dbReference type="InterPro" id="IPR015421">
    <property type="entry name" value="PyrdxlP-dep_Trfase_major"/>
</dbReference>
<comment type="similarity">
    <text evidence="2">Belongs to the class-I pyridoxal-phosphate-dependent aminotransferase family.</text>
</comment>